<dbReference type="AlphaFoldDB" id="A0A2N5W7T8"/>
<gene>
    <name evidence="2" type="ORF">PCANC_00801</name>
</gene>
<evidence type="ECO:0000313" key="2">
    <source>
        <dbReference type="EMBL" id="PLW58303.1"/>
    </source>
</evidence>
<keyword evidence="1" id="KW-0812">Transmembrane</keyword>
<proteinExistence type="predicted"/>
<organism evidence="2 3">
    <name type="scientific">Puccinia coronata f. sp. avenae</name>
    <dbReference type="NCBI Taxonomy" id="200324"/>
    <lineage>
        <taxon>Eukaryota</taxon>
        <taxon>Fungi</taxon>
        <taxon>Dikarya</taxon>
        <taxon>Basidiomycota</taxon>
        <taxon>Pucciniomycotina</taxon>
        <taxon>Pucciniomycetes</taxon>
        <taxon>Pucciniales</taxon>
        <taxon>Pucciniaceae</taxon>
        <taxon>Puccinia</taxon>
    </lineage>
</organism>
<protein>
    <submittedName>
        <fullName evidence="2">Uncharacterized protein</fullName>
    </submittedName>
</protein>
<evidence type="ECO:0000313" key="3">
    <source>
        <dbReference type="Proteomes" id="UP000235388"/>
    </source>
</evidence>
<comment type="caution">
    <text evidence="2">The sequence shown here is derived from an EMBL/GenBank/DDBJ whole genome shotgun (WGS) entry which is preliminary data.</text>
</comment>
<name>A0A2N5W7T8_9BASI</name>
<dbReference type="Proteomes" id="UP000235388">
    <property type="component" value="Unassembled WGS sequence"/>
</dbReference>
<keyword evidence="1" id="KW-1133">Transmembrane helix</keyword>
<accession>A0A2N5W7T8</accession>
<feature type="transmembrane region" description="Helical" evidence="1">
    <location>
        <begin position="30"/>
        <end position="53"/>
    </location>
</feature>
<reference evidence="2 3" key="1">
    <citation type="submission" date="2017-11" db="EMBL/GenBank/DDBJ databases">
        <title>De novo assembly and phasing of dikaryotic genomes from two isolates of Puccinia coronata f. sp. avenae, the causal agent of oat crown rust.</title>
        <authorList>
            <person name="Miller M.E."/>
            <person name="Zhang Y."/>
            <person name="Omidvar V."/>
            <person name="Sperschneider J."/>
            <person name="Schwessinger B."/>
            <person name="Raley C."/>
            <person name="Palmer J.M."/>
            <person name="Garnica D."/>
            <person name="Upadhyaya N."/>
            <person name="Rathjen J."/>
            <person name="Taylor J.M."/>
            <person name="Park R.F."/>
            <person name="Dodds P.N."/>
            <person name="Hirsch C.D."/>
            <person name="Kianian S.F."/>
            <person name="Figueroa M."/>
        </authorList>
    </citation>
    <scope>NUCLEOTIDE SEQUENCE [LARGE SCALE GENOMIC DNA]</scope>
    <source>
        <strain evidence="2">12NC29</strain>
    </source>
</reference>
<sequence>MPPTAHEKPIKTGVPVQRKLSGLASVICKAPGWTVVLLANIMFISCINLLLVIPPKNMHTFFLP</sequence>
<keyword evidence="3" id="KW-1185">Reference proteome</keyword>
<evidence type="ECO:0000256" key="1">
    <source>
        <dbReference type="SAM" id="Phobius"/>
    </source>
</evidence>
<dbReference type="EMBL" id="PGCJ01000004">
    <property type="protein sequence ID" value="PLW58303.1"/>
    <property type="molecule type" value="Genomic_DNA"/>
</dbReference>
<keyword evidence="1" id="KW-0472">Membrane</keyword>